<keyword evidence="5 6" id="KW-0472">Membrane</keyword>
<reference evidence="9 10" key="1">
    <citation type="submission" date="2016-10" db="EMBL/GenBank/DDBJ databases">
        <authorList>
            <person name="de Groot N.N."/>
        </authorList>
    </citation>
    <scope>NUCLEOTIDE SEQUENCE [LARGE SCALE GENOMIC DNA]</scope>
    <source>
        <strain evidence="9 10">DSM 3857</strain>
    </source>
</reference>
<dbReference type="PANTHER" id="PTHR30619:SF1">
    <property type="entry name" value="RECOMBINATION PROTEIN 2"/>
    <property type="match status" value="1"/>
</dbReference>
<dbReference type="STRING" id="933059.SAMN04488103_102482"/>
<proteinExistence type="predicted"/>
<dbReference type="EMBL" id="FOCE01000002">
    <property type="protein sequence ID" value="SEM93318.1"/>
    <property type="molecule type" value="Genomic_DNA"/>
</dbReference>
<keyword evidence="4 6" id="KW-1133">Transmembrane helix</keyword>
<feature type="transmembrane region" description="Helical" evidence="6">
    <location>
        <begin position="365"/>
        <end position="384"/>
    </location>
</feature>
<evidence type="ECO:0000313" key="9">
    <source>
        <dbReference type="EMBL" id="SEM93318.1"/>
    </source>
</evidence>
<dbReference type="AlphaFoldDB" id="A0A1H8CGB4"/>
<protein>
    <submittedName>
        <fullName evidence="9">Competence protein ComEC</fullName>
    </submittedName>
</protein>
<evidence type="ECO:0000256" key="2">
    <source>
        <dbReference type="ARBA" id="ARBA00022475"/>
    </source>
</evidence>
<feature type="transmembrane region" description="Helical" evidence="6">
    <location>
        <begin position="518"/>
        <end position="534"/>
    </location>
</feature>
<feature type="transmembrane region" description="Helical" evidence="6">
    <location>
        <begin position="494"/>
        <end position="511"/>
    </location>
</feature>
<evidence type="ECO:0000256" key="6">
    <source>
        <dbReference type="SAM" id="Phobius"/>
    </source>
</evidence>
<dbReference type="InterPro" id="IPR025405">
    <property type="entry name" value="DUF4131"/>
</dbReference>
<dbReference type="Pfam" id="PF13567">
    <property type="entry name" value="DUF4131"/>
    <property type="match status" value="1"/>
</dbReference>
<dbReference type="InterPro" id="IPR052159">
    <property type="entry name" value="Competence_DNA_uptake"/>
</dbReference>
<evidence type="ECO:0000313" key="10">
    <source>
        <dbReference type="Proteomes" id="UP000198761"/>
    </source>
</evidence>
<evidence type="ECO:0000259" key="7">
    <source>
        <dbReference type="Pfam" id="PF03772"/>
    </source>
</evidence>
<feature type="transmembrane region" description="Helical" evidence="6">
    <location>
        <begin position="66"/>
        <end position="86"/>
    </location>
</feature>
<dbReference type="NCBIfam" id="TIGR00360">
    <property type="entry name" value="ComEC_N-term"/>
    <property type="match status" value="1"/>
</dbReference>
<dbReference type="GO" id="GO:0005886">
    <property type="term" value="C:plasma membrane"/>
    <property type="evidence" value="ECO:0007669"/>
    <property type="project" value="UniProtKB-SubCell"/>
</dbReference>
<feature type="transmembrane region" description="Helical" evidence="6">
    <location>
        <begin position="462"/>
        <end position="482"/>
    </location>
</feature>
<dbReference type="RefSeq" id="WP_091299101.1">
    <property type="nucleotide sequence ID" value="NZ_FOCE01000002.1"/>
</dbReference>
<keyword evidence="3 6" id="KW-0812">Transmembrane</keyword>
<keyword evidence="2" id="KW-1003">Cell membrane</keyword>
<evidence type="ECO:0000256" key="1">
    <source>
        <dbReference type="ARBA" id="ARBA00004651"/>
    </source>
</evidence>
<dbReference type="InterPro" id="IPR004477">
    <property type="entry name" value="ComEC_N"/>
</dbReference>
<organism evidence="9 10">
    <name type="scientific">Gemmobacter aquatilis</name>
    <dbReference type="NCBI Taxonomy" id="933059"/>
    <lineage>
        <taxon>Bacteria</taxon>
        <taxon>Pseudomonadati</taxon>
        <taxon>Pseudomonadota</taxon>
        <taxon>Alphaproteobacteria</taxon>
        <taxon>Rhodobacterales</taxon>
        <taxon>Paracoccaceae</taxon>
        <taxon>Gemmobacter</taxon>
    </lineage>
</organism>
<feature type="transmembrane region" description="Helical" evidence="6">
    <location>
        <begin position="300"/>
        <end position="321"/>
    </location>
</feature>
<feature type="transmembrane region" description="Helical" evidence="6">
    <location>
        <begin position="43"/>
        <end position="60"/>
    </location>
</feature>
<feature type="transmembrane region" description="Helical" evidence="6">
    <location>
        <begin position="342"/>
        <end position="359"/>
    </location>
</feature>
<feature type="domain" description="DUF4131" evidence="8">
    <location>
        <begin position="48"/>
        <end position="197"/>
    </location>
</feature>
<evidence type="ECO:0000256" key="4">
    <source>
        <dbReference type="ARBA" id="ARBA00022989"/>
    </source>
</evidence>
<feature type="transmembrane region" description="Helical" evidence="6">
    <location>
        <begin position="20"/>
        <end position="38"/>
    </location>
</feature>
<accession>A0A1H8CGB4</accession>
<name>A0A1H8CGB4_9RHOB</name>
<dbReference type="Pfam" id="PF03772">
    <property type="entry name" value="Competence"/>
    <property type="match status" value="1"/>
</dbReference>
<feature type="transmembrane region" description="Helical" evidence="6">
    <location>
        <begin position="396"/>
        <end position="418"/>
    </location>
</feature>
<gene>
    <name evidence="9" type="ORF">SAMN04488103_102482</name>
</gene>
<dbReference type="Proteomes" id="UP000198761">
    <property type="component" value="Unassembled WGS sequence"/>
</dbReference>
<evidence type="ECO:0000256" key="5">
    <source>
        <dbReference type="ARBA" id="ARBA00023136"/>
    </source>
</evidence>
<dbReference type="PANTHER" id="PTHR30619">
    <property type="entry name" value="DNA INTERNALIZATION/COMPETENCE PROTEIN COMEC/REC2"/>
    <property type="match status" value="1"/>
</dbReference>
<feature type="domain" description="ComEC/Rec2-related protein" evidence="7">
    <location>
        <begin position="238"/>
        <end position="514"/>
    </location>
</feature>
<sequence length="700" mass="72959">MRRLVLWPVVALAEARGILFPWVPVFLALGIGLWFGLAEEPGLLTYAGAGAVLLASGLAWRLGPEAAHPVCVALGCVAAGVLAAGLRAHLVEAPVLGFRYYGPVQGRVIEIDRAQSDALRLTLDQVVLADVPPARTPLRVRLSLHGPPPDVALEPGQVVQLTGHLAPPEGAVEPGGFDFQRMAWFQRLGAVGYSRDPLLLWEEPAPGAERVNRLRTRLSAAVQAAIPGDPGAFAAGVMTGDRSGLSGEAVAALRASSLAHLLAISGMNMAFLIGFVFALIRTGLALVPPLALRVNAKKIAAVLSFGVAWFYLLLSGANVATERAFLMVSVMLAGVLLDRRALSLRSLALSAVVLLLARPESLLDAGFQMSFAATTALIAGFGALEGGVLRGRIPRWGLPVFTLVLSSLLAGVATAPYGAAHFNRIADFGFVANLLTVPVMGAVVMPAGAVAALLAPLGLEGVPLWVMGRGCAWILAVAEQVAQWEGAVTAVPAPGGWVLPLISFGGIWIAVWRGWGRAVGLAPIALGLGLWVGATRPDLLISPDAALVGLLGPEGRALSAGRGAGFAAQSWLENDGDLAAQDLAAARAGFTGPKEQRAFTLAGWRIRQLRGKSALGGVGAACAGADLLIVAAELPAAERPCRVIDLATLRRSGGLALWVEGDRLRLQPARQSWRIWQRKSGPPLPVSFLAPPAPRLAALQ</sequence>
<feature type="transmembrane region" description="Helical" evidence="6">
    <location>
        <begin position="430"/>
        <end position="455"/>
    </location>
</feature>
<comment type="subcellular location">
    <subcellularLocation>
        <location evidence="1">Cell membrane</location>
        <topology evidence="1">Multi-pass membrane protein</topology>
    </subcellularLocation>
</comment>
<evidence type="ECO:0000259" key="8">
    <source>
        <dbReference type="Pfam" id="PF13567"/>
    </source>
</evidence>
<dbReference type="OrthoDB" id="9790149at2"/>
<evidence type="ECO:0000256" key="3">
    <source>
        <dbReference type="ARBA" id="ARBA00022692"/>
    </source>
</evidence>
<feature type="transmembrane region" description="Helical" evidence="6">
    <location>
        <begin position="261"/>
        <end position="280"/>
    </location>
</feature>
<keyword evidence="10" id="KW-1185">Reference proteome</keyword>